<organism evidence="2 3">
    <name type="scientific">Hwanghaeella grinnelliae</name>
    <dbReference type="NCBI Taxonomy" id="2500179"/>
    <lineage>
        <taxon>Bacteria</taxon>
        <taxon>Pseudomonadati</taxon>
        <taxon>Pseudomonadota</taxon>
        <taxon>Alphaproteobacteria</taxon>
        <taxon>Rhodospirillales</taxon>
        <taxon>Rhodospirillaceae</taxon>
        <taxon>Hwanghaeella</taxon>
    </lineage>
</organism>
<comment type="caution">
    <text evidence="2">The sequence shown here is derived from an EMBL/GenBank/DDBJ whole genome shotgun (WGS) entry which is preliminary data.</text>
</comment>
<keyword evidence="1" id="KW-0732">Signal</keyword>
<dbReference type="Proteomes" id="UP000287447">
    <property type="component" value="Unassembled WGS sequence"/>
</dbReference>
<dbReference type="RefSeq" id="WP_127763532.1">
    <property type="nucleotide sequence ID" value="NZ_SADE01000001.1"/>
</dbReference>
<dbReference type="EMBL" id="SADE01000001">
    <property type="protein sequence ID" value="RVU38160.1"/>
    <property type="molecule type" value="Genomic_DNA"/>
</dbReference>
<dbReference type="AlphaFoldDB" id="A0A3S3UQG4"/>
<protein>
    <recommendedName>
        <fullName evidence="4">DUF2330 domain-containing protein</fullName>
    </recommendedName>
</protein>
<evidence type="ECO:0008006" key="4">
    <source>
        <dbReference type="Google" id="ProtNLM"/>
    </source>
</evidence>
<evidence type="ECO:0000313" key="2">
    <source>
        <dbReference type="EMBL" id="RVU38160.1"/>
    </source>
</evidence>
<keyword evidence="3" id="KW-1185">Reference proteome</keyword>
<gene>
    <name evidence="2" type="ORF">EOI86_02330</name>
</gene>
<dbReference type="OrthoDB" id="8060097at2"/>
<name>A0A3S3UQG4_9PROT</name>
<feature type="chain" id="PRO_5018649947" description="DUF2330 domain-containing protein" evidence="1">
    <location>
        <begin position="24"/>
        <end position="246"/>
    </location>
</feature>
<feature type="signal peptide" evidence="1">
    <location>
        <begin position="1"/>
        <end position="23"/>
    </location>
</feature>
<proteinExistence type="predicted"/>
<evidence type="ECO:0000256" key="1">
    <source>
        <dbReference type="SAM" id="SignalP"/>
    </source>
</evidence>
<evidence type="ECO:0000313" key="3">
    <source>
        <dbReference type="Proteomes" id="UP000287447"/>
    </source>
</evidence>
<sequence length="246" mass="26405">MRQSILAALLVSIMAMPAGIAAANTLVVLDVAGDSDLRRGDVLEAEAGLFLGAETRVTLVNEAGEKIEVVGPFQGIVESPTDEGEAALVQKMAALFKSNRVGTAIRTYRTFGTATPAPWDYVPAEGGNYCFDDPDNLSLWRDSTDRDDRVLFTSPEGEAAVKWNRGDTVLNWPVDLPRRNGQSYNLAISSGPAVDLTLLRVPATLPTRMHTAAWMSENGCPNQAMLLALTADVDRLLEGLGKAGKF</sequence>
<accession>A0A3S3UQG4</accession>
<reference evidence="3" key="1">
    <citation type="submission" date="2019-01" db="EMBL/GenBank/DDBJ databases">
        <title>Gri0909 isolated from a small marine red alga.</title>
        <authorList>
            <person name="Kim J."/>
            <person name="Jeong S.E."/>
            <person name="Jeon C.O."/>
        </authorList>
    </citation>
    <scope>NUCLEOTIDE SEQUENCE [LARGE SCALE GENOMIC DNA]</scope>
    <source>
        <strain evidence="3">Gri0909</strain>
    </source>
</reference>